<dbReference type="AlphaFoldDB" id="A0A8J3MWC3"/>
<keyword evidence="2" id="KW-1185">Reference proteome</keyword>
<organism evidence="1 2">
    <name type="scientific">Ktedonospora formicarum</name>
    <dbReference type="NCBI Taxonomy" id="2778364"/>
    <lineage>
        <taxon>Bacteria</taxon>
        <taxon>Bacillati</taxon>
        <taxon>Chloroflexota</taxon>
        <taxon>Ktedonobacteria</taxon>
        <taxon>Ktedonobacterales</taxon>
        <taxon>Ktedonobacteraceae</taxon>
        <taxon>Ktedonospora</taxon>
    </lineage>
</organism>
<gene>
    <name evidence="1" type="ORF">KSX_94450</name>
</gene>
<dbReference type="EMBL" id="BNJF01000011">
    <property type="protein sequence ID" value="GHO51282.1"/>
    <property type="molecule type" value="Genomic_DNA"/>
</dbReference>
<sequence length="81" mass="8969">MGGLWEEERRRLRPRPSRGYDCGEVMEARGIACDHADGLCTVKNIVEDLVTDQAGGSCDDNHENHLQVGLREGAWTLTSTL</sequence>
<evidence type="ECO:0000313" key="1">
    <source>
        <dbReference type="EMBL" id="GHO51282.1"/>
    </source>
</evidence>
<evidence type="ECO:0000313" key="2">
    <source>
        <dbReference type="Proteomes" id="UP000612362"/>
    </source>
</evidence>
<protein>
    <submittedName>
        <fullName evidence="1">Uncharacterized protein</fullName>
    </submittedName>
</protein>
<name>A0A8J3MWC3_9CHLR</name>
<accession>A0A8J3MWC3</accession>
<reference evidence="1" key="1">
    <citation type="submission" date="2020-10" db="EMBL/GenBank/DDBJ databases">
        <title>Taxonomic study of unclassified bacteria belonging to the class Ktedonobacteria.</title>
        <authorList>
            <person name="Yabe S."/>
            <person name="Wang C.M."/>
            <person name="Zheng Y."/>
            <person name="Sakai Y."/>
            <person name="Cavaletti L."/>
            <person name="Monciardini P."/>
            <person name="Donadio S."/>
        </authorList>
    </citation>
    <scope>NUCLEOTIDE SEQUENCE</scope>
    <source>
        <strain evidence="1">SOSP1-1</strain>
    </source>
</reference>
<dbReference type="RefSeq" id="WP_220200210.1">
    <property type="nucleotide sequence ID" value="NZ_BNJF01000011.1"/>
</dbReference>
<dbReference type="Proteomes" id="UP000612362">
    <property type="component" value="Unassembled WGS sequence"/>
</dbReference>
<comment type="caution">
    <text evidence="1">The sequence shown here is derived from an EMBL/GenBank/DDBJ whole genome shotgun (WGS) entry which is preliminary data.</text>
</comment>
<proteinExistence type="predicted"/>